<protein>
    <submittedName>
        <fullName evidence="3">Nicotinamidase-related amidase</fullName>
    </submittedName>
</protein>
<dbReference type="STRING" id="560819.SAMN05428998_102357"/>
<dbReference type="InterPro" id="IPR050272">
    <property type="entry name" value="Isochorismatase-like_hydrls"/>
</dbReference>
<dbReference type="Proteomes" id="UP000192917">
    <property type="component" value="Unassembled WGS sequence"/>
</dbReference>
<dbReference type="RefSeq" id="WP_085121424.1">
    <property type="nucleotide sequence ID" value="NZ_FWZX01000002.1"/>
</dbReference>
<dbReference type="AlphaFoldDB" id="A0A1Y6BF77"/>
<dbReference type="InterPro" id="IPR000868">
    <property type="entry name" value="Isochorismatase-like_dom"/>
</dbReference>
<name>A0A1Y6BF77_9PROT</name>
<feature type="domain" description="Isochorismatase-like" evidence="2">
    <location>
        <begin position="23"/>
        <end position="191"/>
    </location>
</feature>
<keyword evidence="4" id="KW-1185">Reference proteome</keyword>
<proteinExistence type="predicted"/>
<reference evidence="3 4" key="1">
    <citation type="submission" date="2017-04" db="EMBL/GenBank/DDBJ databases">
        <authorList>
            <person name="Afonso C.L."/>
            <person name="Miller P.J."/>
            <person name="Scott M.A."/>
            <person name="Spackman E."/>
            <person name="Goraichik I."/>
            <person name="Dimitrov K.M."/>
            <person name="Suarez D.L."/>
            <person name="Swayne D.E."/>
        </authorList>
    </citation>
    <scope>NUCLEOTIDE SEQUENCE [LARGE SCALE GENOMIC DNA]</scope>
    <source>
        <strain evidence="3 4">USBA 355</strain>
    </source>
</reference>
<organism evidence="3 4">
    <name type="scientific">Tistlia consotensis USBA 355</name>
    <dbReference type="NCBI Taxonomy" id="560819"/>
    <lineage>
        <taxon>Bacteria</taxon>
        <taxon>Pseudomonadati</taxon>
        <taxon>Pseudomonadota</taxon>
        <taxon>Alphaproteobacteria</taxon>
        <taxon>Rhodospirillales</taxon>
        <taxon>Rhodovibrionaceae</taxon>
        <taxon>Tistlia</taxon>
    </lineage>
</organism>
<dbReference type="PANTHER" id="PTHR43540:SF15">
    <property type="entry name" value="BLR5631 PROTEIN"/>
    <property type="match status" value="1"/>
</dbReference>
<evidence type="ECO:0000259" key="2">
    <source>
        <dbReference type="Pfam" id="PF00857"/>
    </source>
</evidence>
<accession>A0A1Y6BF77</accession>
<dbReference type="SUPFAM" id="SSF52499">
    <property type="entry name" value="Isochorismatase-like hydrolases"/>
    <property type="match status" value="1"/>
</dbReference>
<keyword evidence="1" id="KW-0378">Hydrolase</keyword>
<dbReference type="PANTHER" id="PTHR43540">
    <property type="entry name" value="PEROXYUREIDOACRYLATE/UREIDOACRYLATE AMIDOHYDROLASE-RELATED"/>
    <property type="match status" value="1"/>
</dbReference>
<evidence type="ECO:0000256" key="1">
    <source>
        <dbReference type="ARBA" id="ARBA00022801"/>
    </source>
</evidence>
<gene>
    <name evidence="3" type="ORF">SAMN05428998_102357</name>
</gene>
<dbReference type="Gene3D" id="3.40.50.850">
    <property type="entry name" value="Isochorismatase-like"/>
    <property type="match status" value="1"/>
</dbReference>
<dbReference type="GO" id="GO:0016787">
    <property type="term" value="F:hydrolase activity"/>
    <property type="evidence" value="ECO:0007669"/>
    <property type="project" value="UniProtKB-KW"/>
</dbReference>
<dbReference type="EMBL" id="FWZX01000002">
    <property type="protein sequence ID" value="SMF00532.1"/>
    <property type="molecule type" value="Genomic_DNA"/>
</dbReference>
<sequence length="200" mass="20621">MSVPKTLLAMAGADPRPHAWKSSVLLLIDMQNEYRNGKLPLPGVEPALAEAARLLERARMQGTPVIHVQHEGRAGGAFDPGSEAFALSDPVAAAAGEQRILKRLPNAFAATGLADALEGLGRKNLIVGGFMTHMCVSSTVRAALDLGYASTVVAAACATRDLPDGAGGVVTAAELHRAELAALADRFAVVVPDAAHTAGD</sequence>
<evidence type="ECO:0000313" key="3">
    <source>
        <dbReference type="EMBL" id="SMF00532.1"/>
    </source>
</evidence>
<dbReference type="CDD" id="cd01014">
    <property type="entry name" value="nicotinamidase_related"/>
    <property type="match status" value="1"/>
</dbReference>
<dbReference type="InterPro" id="IPR036380">
    <property type="entry name" value="Isochorismatase-like_sf"/>
</dbReference>
<dbReference type="Pfam" id="PF00857">
    <property type="entry name" value="Isochorismatase"/>
    <property type="match status" value="1"/>
</dbReference>
<evidence type="ECO:0000313" key="4">
    <source>
        <dbReference type="Proteomes" id="UP000192917"/>
    </source>
</evidence>